<comment type="caution">
    <text evidence="1">The sequence shown here is derived from an EMBL/GenBank/DDBJ whole genome shotgun (WGS) entry which is preliminary data.</text>
</comment>
<reference evidence="1 2" key="1">
    <citation type="journal article" date="2022" name="Nat. Genet.">
        <title>Improved pea reference genome and pan-genome highlight genomic features and evolutionary characteristics.</title>
        <authorList>
            <person name="Yang T."/>
            <person name="Liu R."/>
            <person name="Luo Y."/>
            <person name="Hu S."/>
            <person name="Wang D."/>
            <person name="Wang C."/>
            <person name="Pandey M.K."/>
            <person name="Ge S."/>
            <person name="Xu Q."/>
            <person name="Li N."/>
            <person name="Li G."/>
            <person name="Huang Y."/>
            <person name="Saxena R.K."/>
            <person name="Ji Y."/>
            <person name="Li M."/>
            <person name="Yan X."/>
            <person name="He Y."/>
            <person name="Liu Y."/>
            <person name="Wang X."/>
            <person name="Xiang C."/>
            <person name="Varshney R.K."/>
            <person name="Ding H."/>
            <person name="Gao S."/>
            <person name="Zong X."/>
        </authorList>
    </citation>
    <scope>NUCLEOTIDE SEQUENCE [LARGE SCALE GENOMIC DNA]</scope>
    <source>
        <strain evidence="1 2">cv. Zhongwan 6</strain>
    </source>
</reference>
<dbReference type="InterPro" id="IPR011990">
    <property type="entry name" value="TPR-like_helical_dom_sf"/>
</dbReference>
<dbReference type="AlphaFoldDB" id="A0A9D4VF81"/>
<evidence type="ECO:0000313" key="1">
    <source>
        <dbReference type="EMBL" id="KAI5382500.1"/>
    </source>
</evidence>
<gene>
    <name evidence="1" type="ORF">KIW84_070073</name>
</gene>
<evidence type="ECO:0000313" key="2">
    <source>
        <dbReference type="Proteomes" id="UP001058974"/>
    </source>
</evidence>
<protein>
    <submittedName>
        <fullName evidence="1">Uncharacterized protein</fullName>
    </submittedName>
</protein>
<dbReference type="EMBL" id="JAMSHJ010000007">
    <property type="protein sequence ID" value="KAI5382500.1"/>
    <property type="molecule type" value="Genomic_DNA"/>
</dbReference>
<proteinExistence type="predicted"/>
<organism evidence="1 2">
    <name type="scientific">Pisum sativum</name>
    <name type="common">Garden pea</name>
    <name type="synonym">Lathyrus oleraceus</name>
    <dbReference type="NCBI Taxonomy" id="3888"/>
    <lineage>
        <taxon>Eukaryota</taxon>
        <taxon>Viridiplantae</taxon>
        <taxon>Streptophyta</taxon>
        <taxon>Embryophyta</taxon>
        <taxon>Tracheophyta</taxon>
        <taxon>Spermatophyta</taxon>
        <taxon>Magnoliopsida</taxon>
        <taxon>eudicotyledons</taxon>
        <taxon>Gunneridae</taxon>
        <taxon>Pentapetalae</taxon>
        <taxon>rosids</taxon>
        <taxon>fabids</taxon>
        <taxon>Fabales</taxon>
        <taxon>Fabaceae</taxon>
        <taxon>Papilionoideae</taxon>
        <taxon>50 kb inversion clade</taxon>
        <taxon>NPAAA clade</taxon>
        <taxon>Hologalegina</taxon>
        <taxon>IRL clade</taxon>
        <taxon>Fabeae</taxon>
        <taxon>Lathyrus</taxon>
    </lineage>
</organism>
<dbReference type="Gramene" id="Psat07G0007300-T1">
    <property type="protein sequence ID" value="KAI5382500.1"/>
    <property type="gene ID" value="KIW84_070073"/>
</dbReference>
<dbReference type="Pfam" id="PF14938">
    <property type="entry name" value="SNAP"/>
    <property type="match status" value="1"/>
</dbReference>
<keyword evidence="2" id="KW-1185">Reference proteome</keyword>
<sequence length="413" mass="45737">MTNVGQVAEKVDFGEAFGLVAEMIDFGEVVGPAVDVYEAMPLRKQEMFLLLRSEKLGEFFASNVPFSTYLRCSILDSPPSSRSRFASVITFSIRLRHHVLDSPPWFHFVPPPSLPFSIIHHRSRSSIAVLGPKEPLNSKLGFIVYVKYIINDVLSSFPRMYQLAEGGTAVGTGLNTVLGVYHHLYEGIKRRLEEPISVGVDDQQTLMLQPGEDISVCVCLASLMSLFDEKGIGSKFSGRREYRLLADVAAAIDEEDVGKFNEVVKEFDDMIPFSTSMLRGKPNLHNYTVVDSNHDLGHFYGLSTIVYLVSLQDLTNSPFRVVDEINQVTHSSRIRMTNVGQVAEKVDFGEAFGPVAEMINFGEVVGPAVDVSEATPTQGKKKCFFCCIGKNWGKCILFILIPAPPTPTPPSFE</sequence>
<dbReference type="Gene3D" id="1.25.40.10">
    <property type="entry name" value="Tetratricopeptide repeat domain"/>
    <property type="match status" value="1"/>
</dbReference>
<name>A0A9D4VF81_PEA</name>
<dbReference type="Proteomes" id="UP001058974">
    <property type="component" value="Chromosome 7"/>
</dbReference>
<accession>A0A9D4VF81</accession>